<feature type="domain" description="Xylanolytic transcriptional activator regulatory" evidence="6">
    <location>
        <begin position="243"/>
        <end position="316"/>
    </location>
</feature>
<keyword evidence="8" id="KW-1185">Reference proteome</keyword>
<keyword evidence="2" id="KW-0479">Metal-binding</keyword>
<dbReference type="GO" id="GO:0005634">
    <property type="term" value="C:nucleus"/>
    <property type="evidence" value="ECO:0007669"/>
    <property type="project" value="UniProtKB-SubCell"/>
</dbReference>
<dbReference type="CDD" id="cd12148">
    <property type="entry name" value="fungal_TF_MHR"/>
    <property type="match status" value="1"/>
</dbReference>
<proteinExistence type="predicted"/>
<keyword evidence="3" id="KW-0238">DNA-binding</keyword>
<evidence type="ECO:0000256" key="1">
    <source>
        <dbReference type="ARBA" id="ARBA00004123"/>
    </source>
</evidence>
<dbReference type="OrthoDB" id="4456959at2759"/>
<accession>A0A8H7CGV0</accession>
<dbReference type="EMBL" id="JACAZI010000022">
    <property type="protein sequence ID" value="KAF7336895.1"/>
    <property type="molecule type" value="Genomic_DNA"/>
</dbReference>
<dbReference type="SMART" id="SM00906">
    <property type="entry name" value="Fungal_trans"/>
    <property type="match status" value="1"/>
</dbReference>
<dbReference type="InterPro" id="IPR007219">
    <property type="entry name" value="XnlR_reg_dom"/>
</dbReference>
<dbReference type="GO" id="GO:0008270">
    <property type="term" value="F:zinc ion binding"/>
    <property type="evidence" value="ECO:0007669"/>
    <property type="project" value="InterPro"/>
</dbReference>
<name>A0A8H7CGV0_9AGAR</name>
<evidence type="ECO:0000256" key="5">
    <source>
        <dbReference type="SAM" id="MobiDB-lite"/>
    </source>
</evidence>
<evidence type="ECO:0000259" key="6">
    <source>
        <dbReference type="SMART" id="SM00906"/>
    </source>
</evidence>
<comment type="caution">
    <text evidence="7">The sequence shown here is derived from an EMBL/GenBank/DDBJ whole genome shotgun (WGS) entry which is preliminary data.</text>
</comment>
<evidence type="ECO:0000313" key="7">
    <source>
        <dbReference type="EMBL" id="KAF7336895.1"/>
    </source>
</evidence>
<dbReference type="GO" id="GO:0003677">
    <property type="term" value="F:DNA binding"/>
    <property type="evidence" value="ECO:0007669"/>
    <property type="project" value="UniProtKB-KW"/>
</dbReference>
<feature type="region of interest" description="Disordered" evidence="5">
    <location>
        <begin position="1"/>
        <end position="25"/>
    </location>
</feature>
<evidence type="ECO:0000256" key="3">
    <source>
        <dbReference type="ARBA" id="ARBA00023125"/>
    </source>
</evidence>
<dbReference type="PANTHER" id="PTHR46910:SF3">
    <property type="entry name" value="HALOTOLERANCE PROTEIN 9-RELATED"/>
    <property type="match status" value="1"/>
</dbReference>
<evidence type="ECO:0000256" key="4">
    <source>
        <dbReference type="ARBA" id="ARBA00023242"/>
    </source>
</evidence>
<sequence length="626" mass="70186">MASDDEVQAFDEPLPSAVAAQEDNNDPVISVVDEREERDITTDELATRFSQFSLGSAQPSYFGAGSSFALANNASMMKEKFLGPSLSARRPYFWEVLPWEQKAFNVHPKYEYPAIDLIASLLDVYFTNIHPTIPILHRPTFERSVAEGLHFRDAEFGGGVAIGAGSCIAGKLMNIFSFVLEKEFVQLSKDPRVFVESGDSLSAGWAFANQIVLQTFFEPTIHMVQMCCLLCLYVLGSSAPQLCWIYTGLGTRCLQHRGQHRPKPEGHKWTPEDELWKRAFWMFVSFEHIGAVFLGRPTGLHAEEYDVELPLEVDDEYWDRGAVQPLGKPSELSYFVCFVRVCEILGDALRRLYGSKKVKAFMGWDSPEWEQQAVAELDSKMNSFLDSIPPHLRWDPENPPQGIFFDQSAMLHITYNYIVIAIHRRYIQKSSAQSAPSLTICASAARAILHTADIWLTNLQRLPLNHITPALQQLCKFSSLLNLGCNPPGRLWELLRELCLDNPLPPQDPPHNEPHDNDTSASAWHIPKPSLSNILDEYYPQLGQSSDSWNSMLTHDQSAGFVQGMSIEQLLASDGNPSSSIESILDDELMSMWATAPANVTNIQHWGAFMGNFNAPDEHWSGGFGV</sequence>
<reference evidence="7" key="1">
    <citation type="submission" date="2020-05" db="EMBL/GenBank/DDBJ databases">
        <title>Mycena genomes resolve the evolution of fungal bioluminescence.</title>
        <authorList>
            <person name="Tsai I.J."/>
        </authorList>
    </citation>
    <scope>NUCLEOTIDE SEQUENCE</scope>
    <source>
        <strain evidence="7">CCC161011</strain>
    </source>
</reference>
<dbReference type="AlphaFoldDB" id="A0A8H7CGV0"/>
<keyword evidence="4" id="KW-0539">Nucleus</keyword>
<evidence type="ECO:0000313" key="8">
    <source>
        <dbReference type="Proteomes" id="UP000620124"/>
    </source>
</evidence>
<evidence type="ECO:0000256" key="2">
    <source>
        <dbReference type="ARBA" id="ARBA00022723"/>
    </source>
</evidence>
<dbReference type="PANTHER" id="PTHR46910">
    <property type="entry name" value="TRANSCRIPTION FACTOR PDR1"/>
    <property type="match status" value="1"/>
</dbReference>
<gene>
    <name evidence="7" type="ORF">MVEN_02125800</name>
</gene>
<organism evidence="7 8">
    <name type="scientific">Mycena venus</name>
    <dbReference type="NCBI Taxonomy" id="2733690"/>
    <lineage>
        <taxon>Eukaryota</taxon>
        <taxon>Fungi</taxon>
        <taxon>Dikarya</taxon>
        <taxon>Basidiomycota</taxon>
        <taxon>Agaricomycotina</taxon>
        <taxon>Agaricomycetes</taxon>
        <taxon>Agaricomycetidae</taxon>
        <taxon>Agaricales</taxon>
        <taxon>Marasmiineae</taxon>
        <taxon>Mycenaceae</taxon>
        <taxon>Mycena</taxon>
    </lineage>
</organism>
<protein>
    <submittedName>
        <fullName evidence="7">Fungal-trans domain-containing protein</fullName>
    </submittedName>
</protein>
<dbReference type="InterPro" id="IPR050987">
    <property type="entry name" value="AtrR-like"/>
</dbReference>
<comment type="subcellular location">
    <subcellularLocation>
        <location evidence="1">Nucleus</location>
    </subcellularLocation>
</comment>
<dbReference type="GO" id="GO:0006351">
    <property type="term" value="P:DNA-templated transcription"/>
    <property type="evidence" value="ECO:0007669"/>
    <property type="project" value="InterPro"/>
</dbReference>
<dbReference type="Pfam" id="PF04082">
    <property type="entry name" value="Fungal_trans"/>
    <property type="match status" value="1"/>
</dbReference>
<dbReference type="GO" id="GO:0003700">
    <property type="term" value="F:DNA-binding transcription factor activity"/>
    <property type="evidence" value="ECO:0007669"/>
    <property type="project" value="InterPro"/>
</dbReference>
<dbReference type="Proteomes" id="UP000620124">
    <property type="component" value="Unassembled WGS sequence"/>
</dbReference>